<dbReference type="InterPro" id="IPR014729">
    <property type="entry name" value="Rossmann-like_a/b/a_fold"/>
</dbReference>
<feature type="domain" description="UspA" evidence="1">
    <location>
        <begin position="1"/>
        <end position="134"/>
    </location>
</feature>
<sequence length="136" mass="14809">MSNTILLPIDLGDPASWEHALPRALHLAEGGVLHIIAVMPNFGMPMVANFFDDAFVTQALHDLGEQLTAWVNTHIPETQEIHPHVVRGRIYDEITAAAKKLNVDVIVMGSSSDNLLGPNAARVARYSECSVFLARG</sequence>
<dbReference type="Proteomes" id="UP000318590">
    <property type="component" value="Unassembled WGS sequence"/>
</dbReference>
<comment type="caution">
    <text evidence="2">The sequence shown here is derived from an EMBL/GenBank/DDBJ whole genome shotgun (WGS) entry which is preliminary data.</text>
</comment>
<dbReference type="Pfam" id="PF00582">
    <property type="entry name" value="Usp"/>
    <property type="match status" value="1"/>
</dbReference>
<dbReference type="EMBL" id="VFSV01000001">
    <property type="protein sequence ID" value="TRD23580.1"/>
    <property type="molecule type" value="Genomic_DNA"/>
</dbReference>
<dbReference type="RefSeq" id="WP_142832902.1">
    <property type="nucleotide sequence ID" value="NZ_VFSV01000001.1"/>
</dbReference>
<dbReference type="Gene3D" id="3.40.50.620">
    <property type="entry name" value="HUPs"/>
    <property type="match status" value="1"/>
</dbReference>
<proteinExistence type="predicted"/>
<evidence type="ECO:0000313" key="2">
    <source>
        <dbReference type="EMBL" id="TRD23580.1"/>
    </source>
</evidence>
<dbReference type="OrthoDB" id="9792500at2"/>
<evidence type="ECO:0000259" key="1">
    <source>
        <dbReference type="Pfam" id="PF00582"/>
    </source>
</evidence>
<dbReference type="CDD" id="cd00293">
    <property type="entry name" value="USP-like"/>
    <property type="match status" value="1"/>
</dbReference>
<dbReference type="AlphaFoldDB" id="A0A547QB48"/>
<reference evidence="2 3" key="1">
    <citation type="submission" date="2019-06" db="EMBL/GenBank/DDBJ databases">
        <title>Paenimaribius caenipelagi gen. nov., sp. nov., isolated from a tidal flat.</title>
        <authorList>
            <person name="Yoon J.-H."/>
        </authorList>
    </citation>
    <scope>NUCLEOTIDE SEQUENCE [LARGE SCALE GENOMIC DNA]</scope>
    <source>
        <strain evidence="2 3">JBTF-M29</strain>
    </source>
</reference>
<accession>A0A547QB48</accession>
<dbReference type="SUPFAM" id="SSF52402">
    <property type="entry name" value="Adenine nucleotide alpha hydrolases-like"/>
    <property type="match status" value="1"/>
</dbReference>
<gene>
    <name evidence="2" type="ORF">FEV53_00760</name>
</gene>
<name>A0A547QB48_9RHOB</name>
<organism evidence="2 3">
    <name type="scientific">Palleronia caenipelagi</name>
    <dbReference type="NCBI Taxonomy" id="2489174"/>
    <lineage>
        <taxon>Bacteria</taxon>
        <taxon>Pseudomonadati</taxon>
        <taxon>Pseudomonadota</taxon>
        <taxon>Alphaproteobacteria</taxon>
        <taxon>Rhodobacterales</taxon>
        <taxon>Roseobacteraceae</taxon>
        <taxon>Palleronia</taxon>
    </lineage>
</organism>
<protein>
    <submittedName>
        <fullName evidence="2">Universal stress protein</fullName>
    </submittedName>
</protein>
<dbReference type="InterPro" id="IPR006016">
    <property type="entry name" value="UspA"/>
</dbReference>
<keyword evidence="3" id="KW-1185">Reference proteome</keyword>
<evidence type="ECO:0000313" key="3">
    <source>
        <dbReference type="Proteomes" id="UP000318590"/>
    </source>
</evidence>